<feature type="domain" description="RDD" evidence="6">
    <location>
        <begin position="19"/>
        <end position="158"/>
    </location>
</feature>
<protein>
    <recommendedName>
        <fullName evidence="6">RDD domain-containing protein</fullName>
    </recommendedName>
</protein>
<proteinExistence type="predicted"/>
<evidence type="ECO:0000256" key="4">
    <source>
        <dbReference type="ARBA" id="ARBA00023136"/>
    </source>
</evidence>
<evidence type="ECO:0000313" key="7">
    <source>
        <dbReference type="EMBL" id="VAW81899.1"/>
    </source>
</evidence>
<dbReference type="InterPro" id="IPR010432">
    <property type="entry name" value="RDD"/>
</dbReference>
<dbReference type="EMBL" id="UOFK01000286">
    <property type="protein sequence ID" value="VAW81899.1"/>
    <property type="molecule type" value="Genomic_DNA"/>
</dbReference>
<name>A0A3B0Z6M3_9ZZZZ</name>
<sequence length="248" mass="27231">MEYLNIHSVDGMDVSMELAELGSRSYAYLLDWHFRLLLALSWWVAVWLILGGVEGVSFKSMVSEAGTPWHAYLLFAPPVLIYLLYHPLLEFMMGGRTPGKRMAGVRLVTAEGQTPTLAAILIRNLFRLIDSLPAFYVLGCAACVLTRQRVRIGDLAAGTVLIHENKVAAGSLEQARKIIGSDSLIPAQHALLLDIITRWKELDRQARIDIGSRFLSKVGSSPPTAKSAAKLETAVYKALQQLTTGAAK</sequence>
<keyword evidence="4 5" id="KW-0472">Membrane</keyword>
<dbReference type="PANTHER" id="PTHR38480">
    <property type="entry name" value="SLR0254 PROTEIN"/>
    <property type="match status" value="1"/>
</dbReference>
<dbReference type="Pfam" id="PF06271">
    <property type="entry name" value="RDD"/>
    <property type="match status" value="1"/>
</dbReference>
<evidence type="ECO:0000256" key="3">
    <source>
        <dbReference type="ARBA" id="ARBA00022989"/>
    </source>
</evidence>
<evidence type="ECO:0000256" key="5">
    <source>
        <dbReference type="SAM" id="Phobius"/>
    </source>
</evidence>
<feature type="transmembrane region" description="Helical" evidence="5">
    <location>
        <begin position="32"/>
        <end position="50"/>
    </location>
</feature>
<dbReference type="AlphaFoldDB" id="A0A3B0Z6M3"/>
<accession>A0A3B0Z6M3</accession>
<dbReference type="PANTHER" id="PTHR38480:SF1">
    <property type="entry name" value="SLR0254 PROTEIN"/>
    <property type="match status" value="1"/>
</dbReference>
<gene>
    <name evidence="7" type="ORF">MNBD_GAMMA13-2132</name>
</gene>
<keyword evidence="3 5" id="KW-1133">Transmembrane helix</keyword>
<keyword evidence="2 5" id="KW-0812">Transmembrane</keyword>
<comment type="subcellular location">
    <subcellularLocation>
        <location evidence="1">Membrane</location>
        <topology evidence="1">Multi-pass membrane protein</topology>
    </subcellularLocation>
</comment>
<dbReference type="GO" id="GO:0016020">
    <property type="term" value="C:membrane"/>
    <property type="evidence" value="ECO:0007669"/>
    <property type="project" value="UniProtKB-SubCell"/>
</dbReference>
<reference evidence="7" key="1">
    <citation type="submission" date="2018-06" db="EMBL/GenBank/DDBJ databases">
        <authorList>
            <person name="Zhirakovskaya E."/>
        </authorList>
    </citation>
    <scope>NUCLEOTIDE SEQUENCE</scope>
</reference>
<organism evidence="7">
    <name type="scientific">hydrothermal vent metagenome</name>
    <dbReference type="NCBI Taxonomy" id="652676"/>
    <lineage>
        <taxon>unclassified sequences</taxon>
        <taxon>metagenomes</taxon>
        <taxon>ecological metagenomes</taxon>
    </lineage>
</organism>
<evidence type="ECO:0000256" key="2">
    <source>
        <dbReference type="ARBA" id="ARBA00022692"/>
    </source>
</evidence>
<feature type="transmembrane region" description="Helical" evidence="5">
    <location>
        <begin position="70"/>
        <end position="92"/>
    </location>
</feature>
<evidence type="ECO:0000256" key="1">
    <source>
        <dbReference type="ARBA" id="ARBA00004141"/>
    </source>
</evidence>
<evidence type="ECO:0000259" key="6">
    <source>
        <dbReference type="Pfam" id="PF06271"/>
    </source>
</evidence>